<dbReference type="EMBL" id="JBJQND010000008">
    <property type="protein sequence ID" value="KAL3868553.1"/>
    <property type="molecule type" value="Genomic_DNA"/>
</dbReference>
<dbReference type="PROSITE" id="PS50041">
    <property type="entry name" value="C_TYPE_LECTIN_2"/>
    <property type="match status" value="1"/>
</dbReference>
<dbReference type="InterPro" id="IPR001304">
    <property type="entry name" value="C-type_lectin-like"/>
</dbReference>
<proteinExistence type="predicted"/>
<evidence type="ECO:0000259" key="1">
    <source>
        <dbReference type="PROSITE" id="PS50041"/>
    </source>
</evidence>
<feature type="domain" description="C-type lectin" evidence="1">
    <location>
        <begin position="1"/>
        <end position="96"/>
    </location>
</feature>
<keyword evidence="3" id="KW-1185">Reference proteome</keyword>
<comment type="caution">
    <text evidence="2">The sequence shown here is derived from an EMBL/GenBank/DDBJ whole genome shotgun (WGS) entry which is preliminary data.</text>
</comment>
<organism evidence="2 3">
    <name type="scientific">Sinanodonta woodiana</name>
    <name type="common">Chinese pond mussel</name>
    <name type="synonym">Anodonta woodiana</name>
    <dbReference type="NCBI Taxonomy" id="1069815"/>
    <lineage>
        <taxon>Eukaryota</taxon>
        <taxon>Metazoa</taxon>
        <taxon>Spiralia</taxon>
        <taxon>Lophotrochozoa</taxon>
        <taxon>Mollusca</taxon>
        <taxon>Bivalvia</taxon>
        <taxon>Autobranchia</taxon>
        <taxon>Heteroconchia</taxon>
        <taxon>Palaeoheterodonta</taxon>
        <taxon>Unionida</taxon>
        <taxon>Unionoidea</taxon>
        <taxon>Unionidae</taxon>
        <taxon>Unioninae</taxon>
        <taxon>Sinanodonta</taxon>
    </lineage>
</organism>
<accession>A0ABD3W6U7</accession>
<dbReference type="CDD" id="cd00037">
    <property type="entry name" value="CLECT"/>
    <property type="match status" value="1"/>
</dbReference>
<dbReference type="InterPro" id="IPR016186">
    <property type="entry name" value="C-type_lectin-like/link_sf"/>
</dbReference>
<sequence length="98" mass="11526">MKLAQIEDAGEFQFIRNTLKNHYDVHAGEILEFWIDGWYMASESQWVWSSLNTKVNFFSWAHGEPNGIDQCIGLYNHQDFLMNDDKCEVARAYICEDE</sequence>
<dbReference type="Gene3D" id="3.10.100.10">
    <property type="entry name" value="Mannose-Binding Protein A, subunit A"/>
    <property type="match status" value="1"/>
</dbReference>
<reference evidence="2 3" key="1">
    <citation type="submission" date="2024-11" db="EMBL/GenBank/DDBJ databases">
        <title>Chromosome-level genome assembly of the freshwater bivalve Anodonta woodiana.</title>
        <authorList>
            <person name="Chen X."/>
        </authorList>
    </citation>
    <scope>NUCLEOTIDE SEQUENCE [LARGE SCALE GENOMIC DNA]</scope>
    <source>
        <strain evidence="2">MN2024</strain>
        <tissue evidence="2">Gills</tissue>
    </source>
</reference>
<gene>
    <name evidence="2" type="ORF">ACJMK2_041354</name>
</gene>
<name>A0ABD3W6U7_SINWO</name>
<evidence type="ECO:0000313" key="3">
    <source>
        <dbReference type="Proteomes" id="UP001634394"/>
    </source>
</evidence>
<dbReference type="InterPro" id="IPR016187">
    <property type="entry name" value="CTDL_fold"/>
</dbReference>
<dbReference type="Proteomes" id="UP001634394">
    <property type="component" value="Unassembled WGS sequence"/>
</dbReference>
<protein>
    <recommendedName>
        <fullName evidence="1">C-type lectin domain-containing protein</fullName>
    </recommendedName>
</protein>
<dbReference type="AlphaFoldDB" id="A0ABD3W6U7"/>
<evidence type="ECO:0000313" key="2">
    <source>
        <dbReference type="EMBL" id="KAL3868553.1"/>
    </source>
</evidence>
<dbReference type="SUPFAM" id="SSF56436">
    <property type="entry name" value="C-type lectin-like"/>
    <property type="match status" value="1"/>
</dbReference>
<dbReference type="Pfam" id="PF00059">
    <property type="entry name" value="Lectin_C"/>
    <property type="match status" value="1"/>
</dbReference>